<dbReference type="InParanoid" id="A0A3N1G8N6"/>
<feature type="region of interest" description="Disordered" evidence="1">
    <location>
        <begin position="348"/>
        <end position="384"/>
    </location>
</feature>
<organism evidence="4 5">
    <name type="scientific">Pseudokineococcus lusitanus</name>
    <dbReference type="NCBI Taxonomy" id="763993"/>
    <lineage>
        <taxon>Bacteria</taxon>
        <taxon>Bacillati</taxon>
        <taxon>Actinomycetota</taxon>
        <taxon>Actinomycetes</taxon>
        <taxon>Kineosporiales</taxon>
        <taxon>Kineosporiaceae</taxon>
        <taxon>Pseudokineococcus</taxon>
    </lineage>
</organism>
<dbReference type="Proteomes" id="UP000276232">
    <property type="component" value="Unassembled WGS sequence"/>
</dbReference>
<proteinExistence type="predicted"/>
<reference evidence="4 5" key="1">
    <citation type="journal article" date="2015" name="Stand. Genomic Sci.">
        <title>Genomic Encyclopedia of Bacterial and Archaeal Type Strains, Phase III: the genomes of soil and plant-associated and newly described type strains.</title>
        <authorList>
            <person name="Whitman W.B."/>
            <person name="Woyke T."/>
            <person name="Klenk H.P."/>
            <person name="Zhou Y."/>
            <person name="Lilburn T.G."/>
            <person name="Beck B.J."/>
            <person name="De Vos P."/>
            <person name="Vandamme P."/>
            <person name="Eisen J.A."/>
            <person name="Garrity G."/>
            <person name="Hugenholtz P."/>
            <person name="Kyrpides N.C."/>
        </authorList>
    </citation>
    <scope>NUCLEOTIDE SEQUENCE [LARGE SCALE GENOMIC DNA]</scope>
    <source>
        <strain evidence="4 5">CECT 7306</strain>
    </source>
</reference>
<evidence type="ECO:0000256" key="3">
    <source>
        <dbReference type="SAM" id="SignalP"/>
    </source>
</evidence>
<evidence type="ECO:0000313" key="4">
    <source>
        <dbReference type="EMBL" id="ROP26592.1"/>
    </source>
</evidence>
<feature type="compositionally biased region" description="Low complexity" evidence="1">
    <location>
        <begin position="348"/>
        <end position="371"/>
    </location>
</feature>
<feature type="chain" id="PRO_5018129845" description="Gram-positive cocci surface proteins LPxTG domain-containing protein" evidence="3">
    <location>
        <begin position="31"/>
        <end position="423"/>
    </location>
</feature>
<evidence type="ECO:0008006" key="6">
    <source>
        <dbReference type="Google" id="ProtNLM"/>
    </source>
</evidence>
<comment type="caution">
    <text evidence="4">The sequence shown here is derived from an EMBL/GenBank/DDBJ whole genome shotgun (WGS) entry which is preliminary data.</text>
</comment>
<feature type="transmembrane region" description="Helical" evidence="2">
    <location>
        <begin position="396"/>
        <end position="415"/>
    </location>
</feature>
<keyword evidence="2" id="KW-0472">Membrane</keyword>
<keyword evidence="2" id="KW-0812">Transmembrane</keyword>
<dbReference type="PROSITE" id="PS51318">
    <property type="entry name" value="TAT"/>
    <property type="match status" value="1"/>
</dbReference>
<gene>
    <name evidence="4" type="ORF">EDC03_3349</name>
</gene>
<keyword evidence="3" id="KW-0732">Signal</keyword>
<evidence type="ECO:0000256" key="1">
    <source>
        <dbReference type="SAM" id="MobiDB-lite"/>
    </source>
</evidence>
<name>A0A3N1G8N6_9ACTN</name>
<evidence type="ECO:0000313" key="5">
    <source>
        <dbReference type="Proteomes" id="UP000276232"/>
    </source>
</evidence>
<keyword evidence="2" id="KW-1133">Transmembrane helix</keyword>
<dbReference type="InterPro" id="IPR006311">
    <property type="entry name" value="TAT_signal"/>
</dbReference>
<accession>A0A3N1G8N6</accession>
<keyword evidence="5" id="KW-1185">Reference proteome</keyword>
<dbReference type="RefSeq" id="WP_123381413.1">
    <property type="nucleotide sequence ID" value="NZ_RJKN01000012.1"/>
</dbReference>
<dbReference type="EMBL" id="RJKN01000012">
    <property type="protein sequence ID" value="ROP26592.1"/>
    <property type="molecule type" value="Genomic_DNA"/>
</dbReference>
<evidence type="ECO:0000256" key="2">
    <source>
        <dbReference type="SAM" id="Phobius"/>
    </source>
</evidence>
<sequence length="423" mass="42285">MSRSTSRRRAAGIGVGALAAVVLAAPSALAATDEVVLDPVEGSVVAEVAALSFTEDEEEGLVSLDDVVSVPASGAVSIELTAGLSAVDGEVTAGLVDAEEYDRSLYADDPVLPEPFLDGLAVQVVEAAGVTTVEVTIPLEDDLLADVDETYLVVDGVVVDLLDATSPLLVALDLFPAAEDDPAVVQTTLTFYGELDDDPIEARAGEDFTVSLPPEGLLPSLGVETLDDLGVFLFPLDELEQLGVEPGDVLGAEELAGLGDAAAASGSADLSALSEIAEGAAGSAVEEDVDDAEPLVGFPLVEGAGTTASVTLAAEEEAGSYGVIFVAYGDTAPVVLTAEAEVAAAAVEPAPTPEPTATAAPVPTPTATTPPRQNPGLRSNTGVETAAVPGLSDGQLAGLGGGLLALGTVAGVAVVRTQRRSPA</sequence>
<dbReference type="AlphaFoldDB" id="A0A3N1G8N6"/>
<protein>
    <recommendedName>
        <fullName evidence="6">Gram-positive cocci surface proteins LPxTG domain-containing protein</fullName>
    </recommendedName>
</protein>
<feature type="signal peptide" evidence="3">
    <location>
        <begin position="1"/>
        <end position="30"/>
    </location>
</feature>